<evidence type="ECO:0000259" key="1">
    <source>
        <dbReference type="PROSITE" id="PS51704"/>
    </source>
</evidence>
<dbReference type="PROSITE" id="PS51704">
    <property type="entry name" value="GP_PDE"/>
    <property type="match status" value="1"/>
</dbReference>
<dbReference type="SUPFAM" id="SSF51695">
    <property type="entry name" value="PLC-like phosphodiesterases"/>
    <property type="match status" value="1"/>
</dbReference>
<sequence length="160" mass="17717">MSLTEIQEADAGAWFGASFIGEKVPTLVESLDLIKRSAITVLEVKDEWVSVEVVRAIHYTQSVSSVIVISFHASVLSEVRSIDPRIPTGFLTSGNTKANQPEQAIDLIQTTCEIGASTLNVKHEMLDARFAWDVQRRGDNLWAWTVDDVAQMQQLVKFGV</sequence>
<feature type="domain" description="GP-PDE" evidence="1">
    <location>
        <begin position="1"/>
        <end position="160"/>
    </location>
</feature>
<dbReference type="Pfam" id="PF03009">
    <property type="entry name" value="GDPD"/>
    <property type="match status" value="1"/>
</dbReference>
<reference evidence="2" key="1">
    <citation type="submission" date="2018-05" db="EMBL/GenBank/DDBJ databases">
        <authorList>
            <person name="Lanie J.A."/>
            <person name="Ng W.-L."/>
            <person name="Kazmierczak K.M."/>
            <person name="Andrzejewski T.M."/>
            <person name="Davidsen T.M."/>
            <person name="Wayne K.J."/>
            <person name="Tettelin H."/>
            <person name="Glass J.I."/>
            <person name="Rusch D."/>
            <person name="Podicherti R."/>
            <person name="Tsui H.-C.T."/>
            <person name="Winkler M.E."/>
        </authorList>
    </citation>
    <scope>NUCLEOTIDE SEQUENCE</scope>
</reference>
<feature type="non-terminal residue" evidence="2">
    <location>
        <position position="160"/>
    </location>
</feature>
<evidence type="ECO:0000313" key="2">
    <source>
        <dbReference type="EMBL" id="SVB78763.1"/>
    </source>
</evidence>
<proteinExistence type="predicted"/>
<dbReference type="GO" id="GO:0006629">
    <property type="term" value="P:lipid metabolic process"/>
    <property type="evidence" value="ECO:0007669"/>
    <property type="project" value="InterPro"/>
</dbReference>
<dbReference type="InterPro" id="IPR017946">
    <property type="entry name" value="PLC-like_Pdiesterase_TIM-brl"/>
</dbReference>
<organism evidence="2">
    <name type="scientific">marine metagenome</name>
    <dbReference type="NCBI Taxonomy" id="408172"/>
    <lineage>
        <taxon>unclassified sequences</taxon>
        <taxon>metagenomes</taxon>
        <taxon>ecological metagenomes</taxon>
    </lineage>
</organism>
<accession>A0A382GW23</accession>
<dbReference type="EMBL" id="UINC01057521">
    <property type="protein sequence ID" value="SVB78763.1"/>
    <property type="molecule type" value="Genomic_DNA"/>
</dbReference>
<dbReference type="PANTHER" id="PTHR46211">
    <property type="entry name" value="GLYCEROPHOSPHORYL DIESTER PHOSPHODIESTERASE"/>
    <property type="match status" value="1"/>
</dbReference>
<dbReference type="InterPro" id="IPR030395">
    <property type="entry name" value="GP_PDE_dom"/>
</dbReference>
<dbReference type="AlphaFoldDB" id="A0A382GW23"/>
<name>A0A382GW23_9ZZZZ</name>
<gene>
    <name evidence="2" type="ORF">METZ01_LOCUS231617</name>
</gene>
<dbReference type="Gene3D" id="3.20.20.190">
    <property type="entry name" value="Phosphatidylinositol (PI) phosphodiesterase"/>
    <property type="match status" value="1"/>
</dbReference>
<protein>
    <recommendedName>
        <fullName evidence="1">GP-PDE domain-containing protein</fullName>
    </recommendedName>
</protein>
<dbReference type="PANTHER" id="PTHR46211:SF14">
    <property type="entry name" value="GLYCEROPHOSPHODIESTER PHOSPHODIESTERASE"/>
    <property type="match status" value="1"/>
</dbReference>
<dbReference type="GO" id="GO:0008081">
    <property type="term" value="F:phosphoric diester hydrolase activity"/>
    <property type="evidence" value="ECO:0007669"/>
    <property type="project" value="InterPro"/>
</dbReference>